<dbReference type="PIRSF" id="PIRSF002825">
    <property type="entry name" value="CfbpA"/>
    <property type="match status" value="1"/>
</dbReference>
<dbReference type="InterPro" id="IPR026045">
    <property type="entry name" value="Ferric-bd"/>
</dbReference>
<gene>
    <name evidence="3" type="ORF">AUR64_10140</name>
</gene>
<accession>A0A0W1R9E9</accession>
<evidence type="ECO:0000313" key="4">
    <source>
        <dbReference type="Proteomes" id="UP000054387"/>
    </source>
</evidence>
<dbReference type="PANTHER" id="PTHR30006:SF24">
    <property type="entry name" value="SLL0237 PROTEIN"/>
    <property type="match status" value="1"/>
</dbReference>
<organism evidence="3 4">
    <name type="scientific">Haloprofundus marisrubri</name>
    <dbReference type="NCBI Taxonomy" id="1514971"/>
    <lineage>
        <taxon>Archaea</taxon>
        <taxon>Methanobacteriati</taxon>
        <taxon>Methanobacteriota</taxon>
        <taxon>Stenosarchaea group</taxon>
        <taxon>Halobacteria</taxon>
        <taxon>Halobacteriales</taxon>
        <taxon>Haloferacaceae</taxon>
        <taxon>Haloprofundus</taxon>
    </lineage>
</organism>
<dbReference type="PROSITE" id="PS51257">
    <property type="entry name" value="PROKAR_LIPOPROTEIN"/>
    <property type="match status" value="1"/>
</dbReference>
<keyword evidence="4" id="KW-1185">Reference proteome</keyword>
<comment type="caution">
    <text evidence="3">The sequence shown here is derived from an EMBL/GenBank/DDBJ whole genome shotgun (WGS) entry which is preliminary data.</text>
</comment>
<dbReference type="RefSeq" id="WP_058581321.1">
    <property type="nucleotide sequence ID" value="NZ_LOPU01000018.1"/>
</dbReference>
<reference evidence="3 4" key="1">
    <citation type="submission" date="2015-12" db="EMBL/GenBank/DDBJ databases">
        <title>Haloprofundus marisrubri gen. nov., sp. nov., an extremely halophilic archaeon isolated from the Discovery deep brine-seawater interface in the Red Sea.</title>
        <authorList>
            <person name="Zhang G."/>
            <person name="Stingl U."/>
            <person name="Rashid M."/>
        </authorList>
    </citation>
    <scope>NUCLEOTIDE SEQUENCE [LARGE SCALE GENOMIC DNA]</scope>
    <source>
        <strain evidence="3 4">SB9</strain>
    </source>
</reference>
<dbReference type="Gene3D" id="3.40.190.10">
    <property type="entry name" value="Periplasmic binding protein-like II"/>
    <property type="match status" value="2"/>
</dbReference>
<dbReference type="OrthoDB" id="305188at2157"/>
<dbReference type="STRING" id="1514971.AUR64_10140"/>
<proteinExistence type="predicted"/>
<evidence type="ECO:0000256" key="1">
    <source>
        <dbReference type="ARBA" id="ARBA00022729"/>
    </source>
</evidence>
<dbReference type="EMBL" id="LOPU01000018">
    <property type="protein sequence ID" value="KTG09966.1"/>
    <property type="molecule type" value="Genomic_DNA"/>
</dbReference>
<dbReference type="Pfam" id="PF13343">
    <property type="entry name" value="SBP_bac_6"/>
    <property type="match status" value="1"/>
</dbReference>
<sequence length="387" mass="41350">MERNDTRRLSRRRLVAAGVTAGITGLAGCNDILGSGSGGGGTDNSSQSIGQIGSGRSPFGDRSIEGGTSMAAMPALSGELTVYSGRGEALVGELVGFIDDLYDDFSVQVRYAGSSDLVNQILTEGDGSPADVFYSVNAGSLGTLAEEGRTSALPDDVLELVRDEFQDPDGQWTGTSGRARTIPYNTDQWSESDIPTDISAFPDTERFADEVGWAPTYGSFQAFVTAMRVLRGDEETRQWLQGMLDLGVQEYSDEFLVCQAIADGEISVGFANHYYIQRILAGRGQETPLATAFTNGDAGSIFNVAGACTLNTSDKQELGANFVRHLLSAEAQDYFARETFEYPLVSGVDPVGDLPRIDELNPPQGIDLTELADLEATVDLMRDVGVL</sequence>
<keyword evidence="1" id="KW-0732">Signal</keyword>
<dbReference type="CDD" id="cd13543">
    <property type="entry name" value="PBP2_Fbp"/>
    <property type="match status" value="1"/>
</dbReference>
<dbReference type="Proteomes" id="UP000054387">
    <property type="component" value="Unassembled WGS sequence"/>
</dbReference>
<evidence type="ECO:0000256" key="2">
    <source>
        <dbReference type="SAM" id="MobiDB-lite"/>
    </source>
</evidence>
<dbReference type="PANTHER" id="PTHR30006">
    <property type="entry name" value="THIAMINE-BINDING PERIPLASMIC PROTEIN-RELATED"/>
    <property type="match status" value="1"/>
</dbReference>
<dbReference type="AlphaFoldDB" id="A0A0W1R9E9"/>
<name>A0A0W1R9E9_9EURY</name>
<feature type="compositionally biased region" description="Low complexity" evidence="2">
    <location>
        <begin position="45"/>
        <end position="55"/>
    </location>
</feature>
<dbReference type="SUPFAM" id="SSF53850">
    <property type="entry name" value="Periplasmic binding protein-like II"/>
    <property type="match status" value="1"/>
</dbReference>
<feature type="region of interest" description="Disordered" evidence="2">
    <location>
        <begin position="38"/>
        <end position="66"/>
    </location>
</feature>
<protein>
    <submittedName>
        <fullName evidence="3">Iron ABC transporter substrate-binding protein</fullName>
    </submittedName>
</protein>
<evidence type="ECO:0000313" key="3">
    <source>
        <dbReference type="EMBL" id="KTG09966.1"/>
    </source>
</evidence>